<sequence>MSTVSFHVLNAYIRKKADERKDKHGKTVVHKDLLVRTTASFSRLASVYPLQVERRQTGMRQKSD</sequence>
<dbReference type="EMBL" id="CAKKLH010000328">
    <property type="protein sequence ID" value="CAH0112593.1"/>
    <property type="molecule type" value="Genomic_DNA"/>
</dbReference>
<keyword evidence="2" id="KW-1185">Reference proteome</keyword>
<organism evidence="1 2">
    <name type="scientific">Daphnia galeata</name>
    <dbReference type="NCBI Taxonomy" id="27404"/>
    <lineage>
        <taxon>Eukaryota</taxon>
        <taxon>Metazoa</taxon>
        <taxon>Ecdysozoa</taxon>
        <taxon>Arthropoda</taxon>
        <taxon>Crustacea</taxon>
        <taxon>Branchiopoda</taxon>
        <taxon>Diplostraca</taxon>
        <taxon>Cladocera</taxon>
        <taxon>Anomopoda</taxon>
        <taxon>Daphniidae</taxon>
        <taxon>Daphnia</taxon>
    </lineage>
</organism>
<evidence type="ECO:0000313" key="1">
    <source>
        <dbReference type="EMBL" id="CAH0112593.1"/>
    </source>
</evidence>
<evidence type="ECO:0000313" key="2">
    <source>
        <dbReference type="Proteomes" id="UP000789390"/>
    </source>
</evidence>
<comment type="caution">
    <text evidence="1">The sequence shown here is derived from an EMBL/GenBank/DDBJ whole genome shotgun (WGS) entry which is preliminary data.</text>
</comment>
<protein>
    <submittedName>
        <fullName evidence="1">Uncharacterized protein</fullName>
    </submittedName>
</protein>
<dbReference type="AlphaFoldDB" id="A0A8J2WPL4"/>
<dbReference type="Proteomes" id="UP000789390">
    <property type="component" value="Unassembled WGS sequence"/>
</dbReference>
<gene>
    <name evidence="1" type="ORF">DGAL_LOCUS16328</name>
</gene>
<reference evidence="1" key="1">
    <citation type="submission" date="2021-11" db="EMBL/GenBank/DDBJ databases">
        <authorList>
            <person name="Schell T."/>
        </authorList>
    </citation>
    <scope>NUCLEOTIDE SEQUENCE</scope>
    <source>
        <strain evidence="1">M5</strain>
    </source>
</reference>
<accession>A0A8J2WPL4</accession>
<proteinExistence type="predicted"/>
<name>A0A8J2WPL4_9CRUS</name>